<evidence type="ECO:0000256" key="1">
    <source>
        <dbReference type="SAM" id="MobiDB-lite"/>
    </source>
</evidence>
<feature type="region of interest" description="Disordered" evidence="1">
    <location>
        <begin position="400"/>
        <end position="428"/>
    </location>
</feature>
<feature type="compositionally biased region" description="Basic residues" evidence="1">
    <location>
        <begin position="464"/>
        <end position="478"/>
    </location>
</feature>
<feature type="compositionally biased region" description="Basic residues" evidence="1">
    <location>
        <begin position="12"/>
        <end position="21"/>
    </location>
</feature>
<organism evidence="2 3">
    <name type="scientific">Symbiodinium pilosum</name>
    <name type="common">Dinoflagellate</name>
    <dbReference type="NCBI Taxonomy" id="2952"/>
    <lineage>
        <taxon>Eukaryota</taxon>
        <taxon>Sar</taxon>
        <taxon>Alveolata</taxon>
        <taxon>Dinophyceae</taxon>
        <taxon>Suessiales</taxon>
        <taxon>Symbiodiniaceae</taxon>
        <taxon>Symbiodinium</taxon>
    </lineage>
</organism>
<name>A0A812LEV9_SYMPI</name>
<accession>A0A812LEV9</accession>
<feature type="region of interest" description="Disordered" evidence="1">
    <location>
        <begin position="443"/>
        <end position="504"/>
    </location>
</feature>
<evidence type="ECO:0000313" key="2">
    <source>
        <dbReference type="EMBL" id="CAE7240010.1"/>
    </source>
</evidence>
<keyword evidence="3" id="KW-1185">Reference proteome</keyword>
<comment type="caution">
    <text evidence="2">The sequence shown here is derived from an EMBL/GenBank/DDBJ whole genome shotgun (WGS) entry which is preliminary data.</text>
</comment>
<dbReference type="AlphaFoldDB" id="A0A812LEV9"/>
<proteinExistence type="predicted"/>
<sequence length="504" mass="56105">MSAANVGFIPKKSAKNQHSRKSLTSATLGVGEKIHIDIGQDKVWATSRLLRSRLAVSVQFTEEPSLWAFWTLEVSGHRTCYRNLQSMEISCLDGQWCHWPPGLAPVRYCHIDKNELFEPGNTVPSALNLESISRLRGGAIDMDGSVWVRAGLEGYLEGKWKIWRLRTTLEWFDEQSGAVALVDDKGRMKLIRFKGTWSSHGKDGFGTFELNRPQILGSMGPRFRKRPVQLVKLEFSGAQDTAAQLLTTAHCVLTWKPTSSEVRTEQVTLSQMVERISTRWRQVFAGESYGDKANVITLADPVDEWRRGEGELLHHEELDLSGSPLKLEDIVASEKVQVLRVKLTTHARTIKFRDKTFAEKVNFCCSSYDAAARDAGHSDDAVPLISPCEIYHRLWPQKKDVEPAAGPPATGMKEPAKSSSSGPQADLCGARHDHQVDIALLGGAPCEGEDVNPGACPRVSGNGRRPKKKAKRKVKKNRNMQLDDEEASKDESQEQGQEEPDASR</sequence>
<dbReference type="Proteomes" id="UP000649617">
    <property type="component" value="Unassembled WGS sequence"/>
</dbReference>
<protein>
    <submittedName>
        <fullName evidence="2">Uncharacterized protein</fullName>
    </submittedName>
</protein>
<dbReference type="EMBL" id="CAJNIZ010005225">
    <property type="protein sequence ID" value="CAE7240010.1"/>
    <property type="molecule type" value="Genomic_DNA"/>
</dbReference>
<evidence type="ECO:0000313" key="3">
    <source>
        <dbReference type="Proteomes" id="UP000649617"/>
    </source>
</evidence>
<feature type="region of interest" description="Disordered" evidence="1">
    <location>
        <begin position="1"/>
        <end position="22"/>
    </location>
</feature>
<dbReference type="OrthoDB" id="416116at2759"/>
<gene>
    <name evidence="2" type="ORF">SPIL2461_LOCUS4076</name>
</gene>
<reference evidence="2" key="1">
    <citation type="submission" date="2021-02" db="EMBL/GenBank/DDBJ databases">
        <authorList>
            <person name="Dougan E. K."/>
            <person name="Rhodes N."/>
            <person name="Thang M."/>
            <person name="Chan C."/>
        </authorList>
    </citation>
    <scope>NUCLEOTIDE SEQUENCE</scope>
</reference>